<sequence>PYSLSRSSKTRGILGIITFHIGTGVFLARSNRAKADDATQARSNYCCRCLTPKGNFLGALATRPISARPIGNSPGSIAEIVAILILPAPWIAVLISMLSQCGSYNMYTLKQKFRVFG</sequence>
<evidence type="ECO:0000256" key="1">
    <source>
        <dbReference type="SAM" id="Phobius"/>
    </source>
</evidence>
<dbReference type="EnsemblPlants" id="AET6Gv20073000.2">
    <property type="protein sequence ID" value="AET6Gv20073000.2"/>
    <property type="gene ID" value="AET6Gv20073000"/>
</dbReference>
<keyword evidence="3" id="KW-1185">Reference proteome</keyword>
<keyword evidence="1" id="KW-0812">Transmembrane</keyword>
<accession>A0A453MTW0</accession>
<evidence type="ECO:0000313" key="3">
    <source>
        <dbReference type="Proteomes" id="UP000015105"/>
    </source>
</evidence>
<dbReference type="Gramene" id="AET6Gv20073000.2">
    <property type="protein sequence ID" value="AET6Gv20073000.2"/>
    <property type="gene ID" value="AET6Gv20073000"/>
</dbReference>
<reference evidence="3" key="2">
    <citation type="journal article" date="2017" name="Nat. Plants">
        <title>The Aegilops tauschii genome reveals multiple impacts of transposons.</title>
        <authorList>
            <person name="Zhao G."/>
            <person name="Zou C."/>
            <person name="Li K."/>
            <person name="Wang K."/>
            <person name="Li T."/>
            <person name="Gao L."/>
            <person name="Zhang X."/>
            <person name="Wang H."/>
            <person name="Yang Z."/>
            <person name="Liu X."/>
            <person name="Jiang W."/>
            <person name="Mao L."/>
            <person name="Kong X."/>
            <person name="Jiao Y."/>
            <person name="Jia J."/>
        </authorList>
    </citation>
    <scope>NUCLEOTIDE SEQUENCE [LARGE SCALE GENOMIC DNA]</scope>
    <source>
        <strain evidence="3">cv. AL8/78</strain>
    </source>
</reference>
<feature type="transmembrane region" description="Helical" evidence="1">
    <location>
        <begin position="12"/>
        <end position="28"/>
    </location>
</feature>
<evidence type="ECO:0000313" key="2">
    <source>
        <dbReference type="EnsemblPlants" id="AET6Gv20073000.2"/>
    </source>
</evidence>
<reference evidence="2" key="5">
    <citation type="journal article" date="2021" name="G3 (Bethesda)">
        <title>Aegilops tauschii genome assembly Aet v5.0 features greater sequence contiguity and improved annotation.</title>
        <authorList>
            <person name="Wang L."/>
            <person name="Zhu T."/>
            <person name="Rodriguez J.C."/>
            <person name="Deal K.R."/>
            <person name="Dubcovsky J."/>
            <person name="McGuire P.E."/>
            <person name="Lux T."/>
            <person name="Spannagl M."/>
            <person name="Mayer K.F.X."/>
            <person name="Baldrich P."/>
            <person name="Meyers B.C."/>
            <person name="Huo N."/>
            <person name="Gu Y.Q."/>
            <person name="Zhou H."/>
            <person name="Devos K.M."/>
            <person name="Bennetzen J.L."/>
            <person name="Unver T."/>
            <person name="Budak H."/>
            <person name="Gulick P.J."/>
            <person name="Galiba G."/>
            <person name="Kalapos B."/>
            <person name="Nelson D.R."/>
            <person name="Li P."/>
            <person name="You F.M."/>
            <person name="Luo M.C."/>
            <person name="Dvorak J."/>
        </authorList>
    </citation>
    <scope>NUCLEOTIDE SEQUENCE [LARGE SCALE GENOMIC DNA]</scope>
    <source>
        <strain evidence="2">cv. AL8/78</strain>
    </source>
</reference>
<organism evidence="2 3">
    <name type="scientific">Aegilops tauschii subsp. strangulata</name>
    <name type="common">Goatgrass</name>
    <dbReference type="NCBI Taxonomy" id="200361"/>
    <lineage>
        <taxon>Eukaryota</taxon>
        <taxon>Viridiplantae</taxon>
        <taxon>Streptophyta</taxon>
        <taxon>Embryophyta</taxon>
        <taxon>Tracheophyta</taxon>
        <taxon>Spermatophyta</taxon>
        <taxon>Magnoliopsida</taxon>
        <taxon>Liliopsida</taxon>
        <taxon>Poales</taxon>
        <taxon>Poaceae</taxon>
        <taxon>BOP clade</taxon>
        <taxon>Pooideae</taxon>
        <taxon>Triticodae</taxon>
        <taxon>Triticeae</taxon>
        <taxon>Triticinae</taxon>
        <taxon>Aegilops</taxon>
    </lineage>
</organism>
<protein>
    <submittedName>
        <fullName evidence="2">Uncharacterized protein</fullName>
    </submittedName>
</protein>
<reference evidence="3" key="1">
    <citation type="journal article" date="2014" name="Science">
        <title>Ancient hybridizations among the ancestral genomes of bread wheat.</title>
        <authorList>
            <consortium name="International Wheat Genome Sequencing Consortium,"/>
            <person name="Marcussen T."/>
            <person name="Sandve S.R."/>
            <person name="Heier L."/>
            <person name="Spannagl M."/>
            <person name="Pfeifer M."/>
            <person name="Jakobsen K.S."/>
            <person name="Wulff B.B."/>
            <person name="Steuernagel B."/>
            <person name="Mayer K.F."/>
            <person name="Olsen O.A."/>
        </authorList>
    </citation>
    <scope>NUCLEOTIDE SEQUENCE [LARGE SCALE GENOMIC DNA]</scope>
    <source>
        <strain evidence="3">cv. AL8/78</strain>
    </source>
</reference>
<keyword evidence="1" id="KW-0472">Membrane</keyword>
<dbReference type="AlphaFoldDB" id="A0A453MTW0"/>
<reference evidence="2" key="4">
    <citation type="submission" date="2019-03" db="UniProtKB">
        <authorList>
            <consortium name="EnsemblPlants"/>
        </authorList>
    </citation>
    <scope>IDENTIFICATION</scope>
</reference>
<proteinExistence type="predicted"/>
<dbReference type="Proteomes" id="UP000015105">
    <property type="component" value="Chromosome 6D"/>
</dbReference>
<feature type="transmembrane region" description="Helical" evidence="1">
    <location>
        <begin position="77"/>
        <end position="98"/>
    </location>
</feature>
<reference evidence="2" key="3">
    <citation type="journal article" date="2017" name="Nature">
        <title>Genome sequence of the progenitor of the wheat D genome Aegilops tauschii.</title>
        <authorList>
            <person name="Luo M.C."/>
            <person name="Gu Y.Q."/>
            <person name="Puiu D."/>
            <person name="Wang H."/>
            <person name="Twardziok S.O."/>
            <person name="Deal K.R."/>
            <person name="Huo N."/>
            <person name="Zhu T."/>
            <person name="Wang L."/>
            <person name="Wang Y."/>
            <person name="McGuire P.E."/>
            <person name="Liu S."/>
            <person name="Long H."/>
            <person name="Ramasamy R.K."/>
            <person name="Rodriguez J.C."/>
            <person name="Van S.L."/>
            <person name="Yuan L."/>
            <person name="Wang Z."/>
            <person name="Xia Z."/>
            <person name="Xiao L."/>
            <person name="Anderson O.D."/>
            <person name="Ouyang S."/>
            <person name="Liang Y."/>
            <person name="Zimin A.V."/>
            <person name="Pertea G."/>
            <person name="Qi P."/>
            <person name="Bennetzen J.L."/>
            <person name="Dai X."/>
            <person name="Dawson M.W."/>
            <person name="Muller H.G."/>
            <person name="Kugler K."/>
            <person name="Rivarola-Duarte L."/>
            <person name="Spannagl M."/>
            <person name="Mayer K.F.X."/>
            <person name="Lu F.H."/>
            <person name="Bevan M.W."/>
            <person name="Leroy P."/>
            <person name="Li P."/>
            <person name="You F.M."/>
            <person name="Sun Q."/>
            <person name="Liu Z."/>
            <person name="Lyons E."/>
            <person name="Wicker T."/>
            <person name="Salzberg S.L."/>
            <person name="Devos K.M."/>
            <person name="Dvorak J."/>
        </authorList>
    </citation>
    <scope>NUCLEOTIDE SEQUENCE [LARGE SCALE GENOMIC DNA]</scope>
    <source>
        <strain evidence="2">cv. AL8/78</strain>
    </source>
</reference>
<name>A0A453MTW0_AEGTS</name>
<keyword evidence="1" id="KW-1133">Transmembrane helix</keyword>